<gene>
    <name evidence="3" type="ORF">UFOPK1380_00806</name>
    <name evidence="4" type="ORF">UFOPK1778_00964</name>
    <name evidence="5" type="ORF">UFOPK1863_00627</name>
    <name evidence="6" type="ORF">UFOPK2689_00808</name>
    <name evidence="7" type="ORF">UFOPK3555_00763</name>
    <name evidence="8" type="ORF">UFOPK3874_00646</name>
    <name evidence="9" type="ORF">UFOPK4095_01068</name>
</gene>
<dbReference type="EMBL" id="CAEZUD010000056">
    <property type="protein sequence ID" value="CAB4595900.1"/>
    <property type="molecule type" value="Genomic_DNA"/>
</dbReference>
<keyword evidence="2" id="KW-1133">Transmembrane helix</keyword>
<sequence>MALFRRKKKDSPAAGEKSNSQLQTLKDAFALTRKEKPLAIIYMALIFIAVVILGIVLGTVFGHPIYFGIISTPLAFLAAFFFFTRQANSAAFASIEGQIGAGASVLMAIRRGFTTTPAVNVSRNQDMVHRCVGRAGIVLVGEGGQGVNLLLQDEKKKMERFLAGVPVTEVVVGNYSGQVSLKKLQRHLKKLPKKLSNNQVREVRNRLKAVGGLNMPIPKGPMPKGVRMPKR</sequence>
<reference evidence="3" key="1">
    <citation type="submission" date="2020-05" db="EMBL/GenBank/DDBJ databases">
        <authorList>
            <person name="Chiriac C."/>
            <person name="Salcher M."/>
            <person name="Ghai R."/>
            <person name="Kavagutti S V."/>
        </authorList>
    </citation>
    <scope>NUCLEOTIDE SEQUENCE</scope>
</reference>
<proteinExistence type="predicted"/>
<dbReference type="Pfam" id="PF13829">
    <property type="entry name" value="DUF4191"/>
    <property type="match status" value="1"/>
</dbReference>
<accession>A0A6J6BDQ6</accession>
<evidence type="ECO:0000313" key="6">
    <source>
        <dbReference type="EMBL" id="CAB4724575.1"/>
    </source>
</evidence>
<dbReference type="EMBL" id="CAFBNS010000106">
    <property type="protein sequence ID" value="CAB4962878.1"/>
    <property type="molecule type" value="Genomic_DNA"/>
</dbReference>
<keyword evidence="2" id="KW-0812">Transmembrane</keyword>
<protein>
    <submittedName>
        <fullName evidence="3">Unannotated protein</fullName>
    </submittedName>
</protein>
<feature type="region of interest" description="Disordered" evidence="1">
    <location>
        <begin position="211"/>
        <end position="231"/>
    </location>
</feature>
<dbReference type="AlphaFoldDB" id="A0A6J6BDQ6"/>
<name>A0A6J6BDQ6_9ZZZZ</name>
<feature type="transmembrane region" description="Helical" evidence="2">
    <location>
        <begin position="65"/>
        <end position="83"/>
    </location>
</feature>
<dbReference type="InterPro" id="IPR025445">
    <property type="entry name" value="DUF4191"/>
</dbReference>
<dbReference type="EMBL" id="CAEZYL010000045">
    <property type="protein sequence ID" value="CAB4724575.1"/>
    <property type="molecule type" value="Genomic_DNA"/>
</dbReference>
<dbReference type="EMBL" id="CAFBPI010000082">
    <property type="protein sequence ID" value="CAB5022007.1"/>
    <property type="molecule type" value="Genomic_DNA"/>
</dbReference>
<dbReference type="EMBL" id="CAFBME010000075">
    <property type="protein sequence ID" value="CAB4898155.1"/>
    <property type="molecule type" value="Genomic_DNA"/>
</dbReference>
<keyword evidence="2" id="KW-0472">Membrane</keyword>
<evidence type="ECO:0000313" key="7">
    <source>
        <dbReference type="EMBL" id="CAB4898155.1"/>
    </source>
</evidence>
<evidence type="ECO:0000313" key="8">
    <source>
        <dbReference type="EMBL" id="CAB4962878.1"/>
    </source>
</evidence>
<evidence type="ECO:0000313" key="4">
    <source>
        <dbReference type="EMBL" id="CAB4595900.1"/>
    </source>
</evidence>
<evidence type="ECO:0000313" key="5">
    <source>
        <dbReference type="EMBL" id="CAB4614608.1"/>
    </source>
</evidence>
<evidence type="ECO:0000313" key="9">
    <source>
        <dbReference type="EMBL" id="CAB5022007.1"/>
    </source>
</evidence>
<dbReference type="EMBL" id="CAEZSC010000045">
    <property type="protein sequence ID" value="CAB4536777.1"/>
    <property type="molecule type" value="Genomic_DNA"/>
</dbReference>
<organism evidence="3">
    <name type="scientific">freshwater metagenome</name>
    <dbReference type="NCBI Taxonomy" id="449393"/>
    <lineage>
        <taxon>unclassified sequences</taxon>
        <taxon>metagenomes</taxon>
        <taxon>ecological metagenomes</taxon>
    </lineage>
</organism>
<feature type="transmembrane region" description="Helical" evidence="2">
    <location>
        <begin position="39"/>
        <end position="59"/>
    </location>
</feature>
<evidence type="ECO:0000313" key="3">
    <source>
        <dbReference type="EMBL" id="CAB4536777.1"/>
    </source>
</evidence>
<evidence type="ECO:0000256" key="1">
    <source>
        <dbReference type="SAM" id="MobiDB-lite"/>
    </source>
</evidence>
<dbReference type="EMBL" id="CAEZUY010000048">
    <property type="protein sequence ID" value="CAB4614608.1"/>
    <property type="molecule type" value="Genomic_DNA"/>
</dbReference>
<evidence type="ECO:0000256" key="2">
    <source>
        <dbReference type="SAM" id="Phobius"/>
    </source>
</evidence>